<dbReference type="EMBL" id="LCUJ01000006">
    <property type="protein sequence ID" value="OCL98389.1"/>
    <property type="molecule type" value="Genomic_DNA"/>
</dbReference>
<comment type="caution">
    <text evidence="1">The sequence shown here is derived from an EMBL/GenBank/DDBJ whole genome shotgun (WGS) entry which is preliminary data.</text>
</comment>
<reference evidence="2" key="1">
    <citation type="submission" date="2015-05" db="EMBL/GenBank/DDBJ databases">
        <authorList>
            <person name="Rovetto F."/>
            <person name="Cocolin L."/>
            <person name="Illeghems K."/>
            <person name="Van Nieuwerburgh F."/>
            <person name="Houf K."/>
        </authorList>
    </citation>
    <scope>NUCLEOTIDE SEQUENCE [LARGE SCALE GENOMIC DNA]</scope>
    <source>
        <strain evidence="2">DU22</strain>
    </source>
</reference>
<organism evidence="1 2">
    <name type="scientific">Aliarcobacter thereius</name>
    <dbReference type="NCBI Taxonomy" id="544718"/>
    <lineage>
        <taxon>Bacteria</taxon>
        <taxon>Pseudomonadati</taxon>
        <taxon>Campylobacterota</taxon>
        <taxon>Epsilonproteobacteria</taxon>
        <taxon>Campylobacterales</taxon>
        <taxon>Arcobacteraceae</taxon>
        <taxon>Aliarcobacter</taxon>
    </lineage>
</organism>
<protein>
    <submittedName>
        <fullName evidence="1">Uncharacterized protein</fullName>
    </submittedName>
</protein>
<dbReference type="Proteomes" id="UP000093281">
    <property type="component" value="Unassembled WGS sequence"/>
</dbReference>
<dbReference type="RefSeq" id="WP_066186857.1">
    <property type="nucleotide sequence ID" value="NZ_LCUJ01000006.1"/>
</dbReference>
<name>A0A1C0B5S1_9BACT</name>
<accession>A0A1C0B5S1</accession>
<sequence length="164" mass="19147">MITNFAKFARTNKSLVVFSNSFDHIELFKKFYKDRVKPNEFGFIKINGNKICLLHEDLKCDLIQGKTDELKKEALLNSFMKESKYIVTSSKFIIFPKKFTFKRVAQRIFRDYIIQGAGEVVFEKTEKGIEVSCFGESVYLNVKSREIDALIIKDELESLFDEED</sequence>
<proteinExistence type="predicted"/>
<dbReference type="AlphaFoldDB" id="A0A1C0B5S1"/>
<evidence type="ECO:0000313" key="1">
    <source>
        <dbReference type="EMBL" id="OCL98389.1"/>
    </source>
</evidence>
<gene>
    <name evidence="1" type="ORF">AAX29_01628</name>
</gene>
<dbReference type="STRING" id="544718.AAX25_01527"/>
<evidence type="ECO:0000313" key="2">
    <source>
        <dbReference type="Proteomes" id="UP000093281"/>
    </source>
</evidence>
<dbReference type="OrthoDB" id="5347883at2"/>